<dbReference type="EnsemblMetazoa" id="Aqu2.1.35949_001">
    <property type="protein sequence ID" value="Aqu2.1.35949_001"/>
    <property type="gene ID" value="Aqu2.1.35949"/>
</dbReference>
<reference evidence="2" key="1">
    <citation type="submission" date="2017-05" db="UniProtKB">
        <authorList>
            <consortium name="EnsemblMetazoa"/>
        </authorList>
    </citation>
    <scope>IDENTIFICATION</scope>
</reference>
<feature type="transmembrane region" description="Helical" evidence="1">
    <location>
        <begin position="41"/>
        <end position="67"/>
    </location>
</feature>
<feature type="transmembrane region" description="Helical" evidence="1">
    <location>
        <begin position="108"/>
        <end position="129"/>
    </location>
</feature>
<feature type="transmembrane region" description="Helical" evidence="1">
    <location>
        <begin position="149"/>
        <end position="173"/>
    </location>
</feature>
<protein>
    <submittedName>
        <fullName evidence="2">Uncharacterized protein</fullName>
    </submittedName>
</protein>
<dbReference type="AlphaFoldDB" id="A0A1X7V819"/>
<sequence>MTLFFRPRPVHAATIAAVVVLDIISTALSWVYVSFYTENILLSYTGAGLATFQLVIVLIWGLAYIYCSRGARDQDLWLLDEDDEIQQSRCQKCCGCVGWHMKIHIVPVTAAVMLMGSAVLLGIGVINGMSDDDNDDDNDKDSKGKEETALLAVGMLCLTGISLIGSILVYFLAKHAAAQTLQRWWVARKRRKERLQRMIERKEEQEKLLQKETFYSFSS</sequence>
<organism evidence="2">
    <name type="scientific">Amphimedon queenslandica</name>
    <name type="common">Sponge</name>
    <dbReference type="NCBI Taxonomy" id="400682"/>
    <lineage>
        <taxon>Eukaryota</taxon>
        <taxon>Metazoa</taxon>
        <taxon>Porifera</taxon>
        <taxon>Demospongiae</taxon>
        <taxon>Heteroscleromorpha</taxon>
        <taxon>Haplosclerida</taxon>
        <taxon>Niphatidae</taxon>
        <taxon>Amphimedon</taxon>
    </lineage>
</organism>
<dbReference type="InParanoid" id="A0A1X7V819"/>
<keyword evidence="1" id="KW-0472">Membrane</keyword>
<evidence type="ECO:0000313" key="2">
    <source>
        <dbReference type="EnsemblMetazoa" id="Aqu2.1.35949_001"/>
    </source>
</evidence>
<proteinExistence type="predicted"/>
<accession>A0A1X7V819</accession>
<name>A0A1X7V819_AMPQE</name>
<keyword evidence="1" id="KW-1133">Transmembrane helix</keyword>
<evidence type="ECO:0000256" key="1">
    <source>
        <dbReference type="SAM" id="Phobius"/>
    </source>
</evidence>
<feature type="transmembrane region" description="Helical" evidence="1">
    <location>
        <begin position="12"/>
        <end position="35"/>
    </location>
</feature>
<keyword evidence="1" id="KW-0812">Transmembrane</keyword>